<protein>
    <submittedName>
        <fullName evidence="2">Uncharacterized protein</fullName>
    </submittedName>
</protein>
<name>A0A3S0ZXV4_ELYCH</name>
<evidence type="ECO:0000313" key="3">
    <source>
        <dbReference type="Proteomes" id="UP000271974"/>
    </source>
</evidence>
<evidence type="ECO:0000313" key="2">
    <source>
        <dbReference type="EMBL" id="RUS88688.1"/>
    </source>
</evidence>
<feature type="non-terminal residue" evidence="2">
    <location>
        <position position="1"/>
    </location>
</feature>
<evidence type="ECO:0000256" key="1">
    <source>
        <dbReference type="SAM" id="MobiDB-lite"/>
    </source>
</evidence>
<accession>A0A3S0ZXV4</accession>
<dbReference type="Proteomes" id="UP000271974">
    <property type="component" value="Unassembled WGS sequence"/>
</dbReference>
<keyword evidence="3" id="KW-1185">Reference proteome</keyword>
<dbReference type="OrthoDB" id="436852at2759"/>
<organism evidence="2 3">
    <name type="scientific">Elysia chlorotica</name>
    <name type="common">Eastern emerald elysia</name>
    <name type="synonym">Sea slug</name>
    <dbReference type="NCBI Taxonomy" id="188477"/>
    <lineage>
        <taxon>Eukaryota</taxon>
        <taxon>Metazoa</taxon>
        <taxon>Spiralia</taxon>
        <taxon>Lophotrochozoa</taxon>
        <taxon>Mollusca</taxon>
        <taxon>Gastropoda</taxon>
        <taxon>Heterobranchia</taxon>
        <taxon>Euthyneura</taxon>
        <taxon>Panpulmonata</taxon>
        <taxon>Sacoglossa</taxon>
        <taxon>Placobranchoidea</taxon>
        <taxon>Plakobranchidae</taxon>
        <taxon>Elysia</taxon>
    </lineage>
</organism>
<comment type="caution">
    <text evidence="2">The sequence shown here is derived from an EMBL/GenBank/DDBJ whole genome shotgun (WGS) entry which is preliminary data.</text>
</comment>
<dbReference type="AlphaFoldDB" id="A0A3S0ZXV4"/>
<gene>
    <name evidence="2" type="ORF">EGW08_003503</name>
</gene>
<feature type="compositionally biased region" description="Low complexity" evidence="1">
    <location>
        <begin position="71"/>
        <end position="82"/>
    </location>
</feature>
<reference evidence="2 3" key="1">
    <citation type="submission" date="2019-01" db="EMBL/GenBank/DDBJ databases">
        <title>A draft genome assembly of the solar-powered sea slug Elysia chlorotica.</title>
        <authorList>
            <person name="Cai H."/>
            <person name="Li Q."/>
            <person name="Fang X."/>
            <person name="Li J."/>
            <person name="Curtis N.E."/>
            <person name="Altenburger A."/>
            <person name="Shibata T."/>
            <person name="Feng M."/>
            <person name="Maeda T."/>
            <person name="Schwartz J.A."/>
            <person name="Shigenobu S."/>
            <person name="Lundholm N."/>
            <person name="Nishiyama T."/>
            <person name="Yang H."/>
            <person name="Hasebe M."/>
            <person name="Li S."/>
            <person name="Pierce S.K."/>
            <person name="Wang J."/>
        </authorList>
    </citation>
    <scope>NUCLEOTIDE SEQUENCE [LARGE SCALE GENOMIC DNA]</scope>
    <source>
        <strain evidence="2">EC2010</strain>
        <tissue evidence="2">Whole organism of an adult</tissue>
    </source>
</reference>
<feature type="compositionally biased region" description="Basic residues" evidence="1">
    <location>
        <begin position="91"/>
        <end position="101"/>
    </location>
</feature>
<feature type="non-terminal residue" evidence="2">
    <location>
        <position position="278"/>
    </location>
</feature>
<feature type="compositionally biased region" description="Low complexity" evidence="1">
    <location>
        <begin position="125"/>
        <end position="134"/>
    </location>
</feature>
<feature type="region of interest" description="Disordered" evidence="1">
    <location>
        <begin position="71"/>
        <end position="165"/>
    </location>
</feature>
<dbReference type="EMBL" id="RQTK01000075">
    <property type="protein sequence ID" value="RUS88688.1"/>
    <property type="molecule type" value="Genomic_DNA"/>
</dbReference>
<proteinExistence type="predicted"/>
<sequence length="278" mass="30087">YRGSDNEQRLREGDKITFGHPGCASIETGEFAPQDSSEFMFIFECVPARKETENSCLNKTSLVHSTAHISTVHTTHQAHAAAPKPTEHTHVSRYQHTRRGNTRADLQHGPQVRVPESRDAGSDIGPESPKSSASSEKENEGAADRVSSAGRAGSVNRGYDSSRQEHSSQQHTCKYCCTTVRPGGDKGAVHTDIRCTICDASPKLVGMICGNNSSKSNFPTTSNSGLSPKETTQYVCPSRHIRHGTPMSCDENYVSSTYQNKTATGGRVSNCSTSNQNP</sequence>